<feature type="compositionally biased region" description="Low complexity" evidence="1">
    <location>
        <begin position="501"/>
        <end position="510"/>
    </location>
</feature>
<feature type="compositionally biased region" description="Basic and acidic residues" evidence="1">
    <location>
        <begin position="19"/>
        <end position="34"/>
    </location>
</feature>
<organism evidence="2 3">
    <name type="scientific">Acrasis kona</name>
    <dbReference type="NCBI Taxonomy" id="1008807"/>
    <lineage>
        <taxon>Eukaryota</taxon>
        <taxon>Discoba</taxon>
        <taxon>Heterolobosea</taxon>
        <taxon>Tetramitia</taxon>
        <taxon>Eutetramitia</taxon>
        <taxon>Acrasidae</taxon>
        <taxon>Acrasis</taxon>
    </lineage>
</organism>
<feature type="compositionally biased region" description="Low complexity" evidence="1">
    <location>
        <begin position="341"/>
        <end position="350"/>
    </location>
</feature>
<protein>
    <submittedName>
        <fullName evidence="2">Serine/threonine-protein kinase</fullName>
    </submittedName>
</protein>
<name>A0AAW2ZK93_9EUKA</name>
<feature type="region of interest" description="Disordered" evidence="1">
    <location>
        <begin position="1"/>
        <end position="51"/>
    </location>
</feature>
<evidence type="ECO:0000313" key="2">
    <source>
        <dbReference type="EMBL" id="KAL0489398.1"/>
    </source>
</evidence>
<keyword evidence="2" id="KW-0418">Kinase</keyword>
<gene>
    <name evidence="2" type="ORF">AKO1_010664</name>
</gene>
<dbReference type="EMBL" id="JAOPGA020001554">
    <property type="protein sequence ID" value="KAL0489398.1"/>
    <property type="molecule type" value="Genomic_DNA"/>
</dbReference>
<proteinExistence type="predicted"/>
<feature type="compositionally biased region" description="Polar residues" evidence="1">
    <location>
        <begin position="351"/>
        <end position="361"/>
    </location>
</feature>
<feature type="compositionally biased region" description="Basic and acidic residues" evidence="1">
    <location>
        <begin position="517"/>
        <end position="526"/>
    </location>
</feature>
<dbReference type="AlphaFoldDB" id="A0AAW2ZK93"/>
<evidence type="ECO:0000256" key="1">
    <source>
        <dbReference type="SAM" id="MobiDB-lite"/>
    </source>
</evidence>
<reference evidence="2 3" key="1">
    <citation type="submission" date="2024-03" db="EMBL/GenBank/DDBJ databases">
        <title>The Acrasis kona genome and developmental transcriptomes reveal deep origins of eukaryotic multicellular pathways.</title>
        <authorList>
            <person name="Sheikh S."/>
            <person name="Fu C.-J."/>
            <person name="Brown M.W."/>
            <person name="Baldauf S.L."/>
        </authorList>
    </citation>
    <scope>NUCLEOTIDE SEQUENCE [LARGE SCALE GENOMIC DNA]</scope>
    <source>
        <strain evidence="2 3">ATCC MYA-3509</strain>
    </source>
</reference>
<feature type="region of interest" description="Disordered" evidence="1">
    <location>
        <begin position="487"/>
        <end position="526"/>
    </location>
</feature>
<dbReference type="Proteomes" id="UP001431209">
    <property type="component" value="Unassembled WGS sequence"/>
</dbReference>
<feature type="region of interest" description="Disordered" evidence="1">
    <location>
        <begin position="381"/>
        <end position="409"/>
    </location>
</feature>
<accession>A0AAW2ZK93</accession>
<dbReference type="GO" id="GO:0016301">
    <property type="term" value="F:kinase activity"/>
    <property type="evidence" value="ECO:0007669"/>
    <property type="project" value="UniProtKB-KW"/>
</dbReference>
<keyword evidence="2" id="KW-0808">Transferase</keyword>
<sequence>MSGKESPSPPETQTQENTSYKKQEEEEQKNEKINESANVTPQTIPPPTINMQHVNPAMHVYTQHLMNYLSAMGANTTVPNGAIPMIDPASMAMMSPFFPYSFQPQAVPMVPQMLPNATTAASRKAIKNNSNTSFTEEQPQDTTPMNILYPSHRFWKLEFATEQAKQEVDGDAIEMSITMKIRGEEASQYVPERLYSSHKYVIQHEVSGELLVQKYPLIVAKLQIIDPVSRQKIVNSSKGPKKEDVVKGTPEAALTHEGALHPNSITGSMRIQFTDVSYRHEKGHFAMLISYYNPASLQEPLFNLMSPAFKVFARKPTDKNPTETLKPNKHKPNNRKRKSETSSQQSSTEQDLANTPQNRLNVSPPVIMHTPHHMIQQPLLMQQSSSPPPPQQIATENIEPSSKRQKQHSAVFSEFNKKLEQLAAMKERLNESDKKIANEFSLEKLLSIDPDFTIDFFLKNENAQNIAGMNNSIAQMLMNATANGNQVEGQMQAEEQEENENNTSTGSASNHSAGEFLNEKNFDSEQ</sequence>
<feature type="region of interest" description="Disordered" evidence="1">
    <location>
        <begin position="317"/>
        <end position="365"/>
    </location>
</feature>
<comment type="caution">
    <text evidence="2">The sequence shown here is derived from an EMBL/GenBank/DDBJ whole genome shotgun (WGS) entry which is preliminary data.</text>
</comment>
<keyword evidence="3" id="KW-1185">Reference proteome</keyword>
<feature type="compositionally biased region" description="Basic residues" evidence="1">
    <location>
        <begin position="327"/>
        <end position="338"/>
    </location>
</feature>
<evidence type="ECO:0000313" key="3">
    <source>
        <dbReference type="Proteomes" id="UP001431209"/>
    </source>
</evidence>